<feature type="transmembrane region" description="Helical" evidence="5">
    <location>
        <begin position="269"/>
        <end position="292"/>
    </location>
</feature>
<evidence type="ECO:0000313" key="7">
    <source>
        <dbReference type="EMBL" id="PSN74761.1"/>
    </source>
</evidence>
<dbReference type="InterPro" id="IPR020846">
    <property type="entry name" value="MFS_dom"/>
</dbReference>
<dbReference type="PRINTS" id="PR01036">
    <property type="entry name" value="TCRTETB"/>
</dbReference>
<evidence type="ECO:0000256" key="3">
    <source>
        <dbReference type="ARBA" id="ARBA00022989"/>
    </source>
</evidence>
<feature type="transmembrane region" description="Helical" evidence="5">
    <location>
        <begin position="161"/>
        <end position="182"/>
    </location>
</feature>
<keyword evidence="4 5" id="KW-0472">Membrane</keyword>
<keyword evidence="2 5" id="KW-0812">Transmembrane</keyword>
<evidence type="ECO:0000256" key="1">
    <source>
        <dbReference type="ARBA" id="ARBA00004141"/>
    </source>
</evidence>
<feature type="transmembrane region" description="Helical" evidence="5">
    <location>
        <begin position="103"/>
        <end position="124"/>
    </location>
</feature>
<dbReference type="GO" id="GO:0005886">
    <property type="term" value="C:plasma membrane"/>
    <property type="evidence" value="ECO:0007669"/>
    <property type="project" value="TreeGrafter"/>
</dbReference>
<gene>
    <name evidence="7" type="ORF">BS50DRAFT_23594</name>
</gene>
<feature type="transmembrane region" description="Helical" evidence="5">
    <location>
        <begin position="353"/>
        <end position="373"/>
    </location>
</feature>
<evidence type="ECO:0000256" key="2">
    <source>
        <dbReference type="ARBA" id="ARBA00022692"/>
    </source>
</evidence>
<dbReference type="InterPro" id="IPR011701">
    <property type="entry name" value="MFS"/>
</dbReference>
<dbReference type="Gene3D" id="1.20.1720.10">
    <property type="entry name" value="Multidrug resistance protein D"/>
    <property type="match status" value="1"/>
</dbReference>
<dbReference type="EMBL" id="KZ678128">
    <property type="protein sequence ID" value="PSN74761.1"/>
    <property type="molecule type" value="Genomic_DNA"/>
</dbReference>
<feature type="transmembrane region" description="Helical" evidence="5">
    <location>
        <begin position="194"/>
        <end position="216"/>
    </location>
</feature>
<name>A0A2T2PAT1_CORCC</name>
<sequence>MSLRSDSTESVSVTSAVKEQIVEGPSSFLTGWRLYLVTASLSLSMFIVNIEVSIVATALISIVNDLHGFNQSGWVLTAYLVTYCAMMILWSKFSNVFGRKSSLLASTIIFTVFSGGCGAAQTMIQLIVCRALQGVGAAGCLSIALTMVYEMVPQEKWPKWAAMMSSVSALGSLIGPILGGVFSEDISWRWSFLINVPMGAAIAILMYISIPNYFPYHNHPEGSPGRQLFVSIKAIKTLDLVGAFLLLGASLLLVTALLEADVSFAWDSAASICLFVFAGVFIAAFLYYEFYLSRSKTKTCDPVFPWEFLTNRYWMGVLLLSLFSGAPYIVTMIDIPQRLQTIEGLSALDTGLRLIPFNLLVAFGSAIVNVIAARTKIAPIYLFAFGVVLEITGVSLFSTMRDIHHVPHAIYGYQIITGLGIGFLFGLCVVLPPVVTDNRDYALCAGAVFQFRIFGSALALAISTAVVNNYAKSGLLEHFSPQAVEDLLKSTETIAHMTYELKDDVLEVLVEAWSRRMKVLIGFTAVQVVPLAMLWRNPQIAIAEKAAGTAAPNVAKAQKRDEEKALPWINTGNLSSYAN</sequence>
<dbReference type="PROSITE" id="PS50850">
    <property type="entry name" value="MFS"/>
    <property type="match status" value="1"/>
</dbReference>
<feature type="transmembrane region" description="Helical" evidence="5">
    <location>
        <begin position="34"/>
        <end position="60"/>
    </location>
</feature>
<organism evidence="7 8">
    <name type="scientific">Corynespora cassiicola Philippines</name>
    <dbReference type="NCBI Taxonomy" id="1448308"/>
    <lineage>
        <taxon>Eukaryota</taxon>
        <taxon>Fungi</taxon>
        <taxon>Dikarya</taxon>
        <taxon>Ascomycota</taxon>
        <taxon>Pezizomycotina</taxon>
        <taxon>Dothideomycetes</taxon>
        <taxon>Pleosporomycetidae</taxon>
        <taxon>Pleosporales</taxon>
        <taxon>Corynesporascaceae</taxon>
        <taxon>Corynespora</taxon>
    </lineage>
</organism>
<protein>
    <submittedName>
        <fullName evidence="7">MFS multidrug transporter-like protein</fullName>
    </submittedName>
</protein>
<feature type="domain" description="Major facilitator superfamily (MFS) profile" evidence="6">
    <location>
        <begin position="37"/>
        <end position="498"/>
    </location>
</feature>
<feature type="transmembrane region" description="Helical" evidence="5">
    <location>
        <begin position="313"/>
        <end position="333"/>
    </location>
</feature>
<dbReference type="GO" id="GO:0022857">
    <property type="term" value="F:transmembrane transporter activity"/>
    <property type="evidence" value="ECO:0007669"/>
    <property type="project" value="InterPro"/>
</dbReference>
<dbReference type="SUPFAM" id="SSF103473">
    <property type="entry name" value="MFS general substrate transporter"/>
    <property type="match status" value="2"/>
</dbReference>
<feature type="transmembrane region" description="Helical" evidence="5">
    <location>
        <begin position="237"/>
        <end position="257"/>
    </location>
</feature>
<dbReference type="Pfam" id="PF07690">
    <property type="entry name" value="MFS_1"/>
    <property type="match status" value="1"/>
</dbReference>
<dbReference type="PANTHER" id="PTHR23501:SF43">
    <property type="entry name" value="MULTIDRUG TRANSPORTER, PUTATIVE (AFU_ORTHOLOGUE AFUA_6G03040)-RELATED"/>
    <property type="match status" value="1"/>
</dbReference>
<feature type="transmembrane region" description="Helical" evidence="5">
    <location>
        <begin position="380"/>
        <end position="398"/>
    </location>
</feature>
<dbReference type="InterPro" id="IPR036259">
    <property type="entry name" value="MFS_trans_sf"/>
</dbReference>
<dbReference type="OrthoDB" id="440553at2759"/>
<evidence type="ECO:0000259" key="6">
    <source>
        <dbReference type="PROSITE" id="PS50850"/>
    </source>
</evidence>
<feature type="transmembrane region" description="Helical" evidence="5">
    <location>
        <begin position="72"/>
        <end position="91"/>
    </location>
</feature>
<evidence type="ECO:0000313" key="8">
    <source>
        <dbReference type="Proteomes" id="UP000240883"/>
    </source>
</evidence>
<feature type="transmembrane region" description="Helical" evidence="5">
    <location>
        <begin position="130"/>
        <end position="149"/>
    </location>
</feature>
<keyword evidence="3 5" id="KW-1133">Transmembrane helix</keyword>
<dbReference type="AlphaFoldDB" id="A0A2T2PAT1"/>
<evidence type="ECO:0000256" key="4">
    <source>
        <dbReference type="ARBA" id="ARBA00023136"/>
    </source>
</evidence>
<feature type="transmembrane region" description="Helical" evidence="5">
    <location>
        <begin position="443"/>
        <end position="467"/>
    </location>
</feature>
<feature type="transmembrane region" description="Helical" evidence="5">
    <location>
        <begin position="410"/>
        <end position="431"/>
    </location>
</feature>
<dbReference type="PANTHER" id="PTHR23501">
    <property type="entry name" value="MAJOR FACILITATOR SUPERFAMILY"/>
    <property type="match status" value="1"/>
</dbReference>
<reference evidence="7 8" key="1">
    <citation type="journal article" date="2018" name="Front. Microbiol.">
        <title>Genome-Wide Analysis of Corynespora cassiicola Leaf Fall Disease Putative Effectors.</title>
        <authorList>
            <person name="Lopez D."/>
            <person name="Ribeiro S."/>
            <person name="Label P."/>
            <person name="Fumanal B."/>
            <person name="Venisse J.S."/>
            <person name="Kohler A."/>
            <person name="de Oliveira R.R."/>
            <person name="Labutti K."/>
            <person name="Lipzen A."/>
            <person name="Lail K."/>
            <person name="Bauer D."/>
            <person name="Ohm R.A."/>
            <person name="Barry K.W."/>
            <person name="Spatafora J."/>
            <person name="Grigoriev I.V."/>
            <person name="Martin F.M."/>
            <person name="Pujade-Renaud V."/>
        </authorList>
    </citation>
    <scope>NUCLEOTIDE SEQUENCE [LARGE SCALE GENOMIC DNA]</scope>
    <source>
        <strain evidence="7 8">Philippines</strain>
    </source>
</reference>
<comment type="subcellular location">
    <subcellularLocation>
        <location evidence="1">Membrane</location>
        <topology evidence="1">Multi-pass membrane protein</topology>
    </subcellularLocation>
</comment>
<accession>A0A2T2PAT1</accession>
<proteinExistence type="predicted"/>
<dbReference type="Proteomes" id="UP000240883">
    <property type="component" value="Unassembled WGS sequence"/>
</dbReference>
<evidence type="ECO:0000256" key="5">
    <source>
        <dbReference type="SAM" id="Phobius"/>
    </source>
</evidence>
<keyword evidence="8" id="KW-1185">Reference proteome</keyword>
<dbReference type="Gene3D" id="1.20.1250.20">
    <property type="entry name" value="MFS general substrate transporter like domains"/>
    <property type="match status" value="1"/>
</dbReference>